<evidence type="ECO:0000256" key="3">
    <source>
        <dbReference type="ARBA" id="ARBA00022692"/>
    </source>
</evidence>
<proteinExistence type="predicted"/>
<gene>
    <name evidence="6" type="ORF">METZ01_LOCUS449418</name>
</gene>
<organism evidence="6">
    <name type="scientific">marine metagenome</name>
    <dbReference type="NCBI Taxonomy" id="408172"/>
    <lineage>
        <taxon>unclassified sequences</taxon>
        <taxon>metagenomes</taxon>
        <taxon>ecological metagenomes</taxon>
    </lineage>
</organism>
<evidence type="ECO:0000313" key="6">
    <source>
        <dbReference type="EMBL" id="SVD96564.1"/>
    </source>
</evidence>
<keyword evidence="4" id="KW-0472">Membrane</keyword>
<accession>A0A382ZM60</accession>
<dbReference type="SUPFAM" id="SSF56935">
    <property type="entry name" value="Porins"/>
    <property type="match status" value="1"/>
</dbReference>
<comment type="subcellular location">
    <subcellularLocation>
        <location evidence="1">Cell outer membrane</location>
        <topology evidence="1">Multi-pass membrane protein</topology>
    </subcellularLocation>
</comment>
<keyword evidence="5" id="KW-0998">Cell outer membrane</keyword>
<keyword evidence="2" id="KW-0813">Transport</keyword>
<dbReference type="GO" id="GO:0009279">
    <property type="term" value="C:cell outer membrane"/>
    <property type="evidence" value="ECO:0007669"/>
    <property type="project" value="UniProtKB-SubCell"/>
</dbReference>
<evidence type="ECO:0000256" key="5">
    <source>
        <dbReference type="ARBA" id="ARBA00023237"/>
    </source>
</evidence>
<dbReference type="InterPro" id="IPR036942">
    <property type="entry name" value="Beta-barrel_TonB_sf"/>
</dbReference>
<dbReference type="PROSITE" id="PS52016">
    <property type="entry name" value="TONB_DEPENDENT_REC_3"/>
    <property type="match status" value="1"/>
</dbReference>
<sequence length="94" mass="10618">FDFQLSHNGSFEGLQAFNPVTNPSYTLAGLQMGWSMDSWEFMLNVENITDEDYYVDVQYLSNLHAIDDNGSGNIIIGTLGQPRLFSASLTYHFE</sequence>
<dbReference type="EMBL" id="UINC01185047">
    <property type="protein sequence ID" value="SVD96564.1"/>
    <property type="molecule type" value="Genomic_DNA"/>
</dbReference>
<reference evidence="6" key="1">
    <citation type="submission" date="2018-05" db="EMBL/GenBank/DDBJ databases">
        <authorList>
            <person name="Lanie J.A."/>
            <person name="Ng W.-L."/>
            <person name="Kazmierczak K.M."/>
            <person name="Andrzejewski T.M."/>
            <person name="Davidsen T.M."/>
            <person name="Wayne K.J."/>
            <person name="Tettelin H."/>
            <person name="Glass J.I."/>
            <person name="Rusch D."/>
            <person name="Podicherti R."/>
            <person name="Tsui H.-C.T."/>
            <person name="Winkler M.E."/>
        </authorList>
    </citation>
    <scope>NUCLEOTIDE SEQUENCE</scope>
</reference>
<dbReference type="InterPro" id="IPR039426">
    <property type="entry name" value="TonB-dep_rcpt-like"/>
</dbReference>
<feature type="non-terminal residue" evidence="6">
    <location>
        <position position="1"/>
    </location>
</feature>
<name>A0A382ZM60_9ZZZZ</name>
<evidence type="ECO:0000256" key="4">
    <source>
        <dbReference type="ARBA" id="ARBA00023136"/>
    </source>
</evidence>
<evidence type="ECO:0000256" key="2">
    <source>
        <dbReference type="ARBA" id="ARBA00022448"/>
    </source>
</evidence>
<evidence type="ECO:0000256" key="1">
    <source>
        <dbReference type="ARBA" id="ARBA00004571"/>
    </source>
</evidence>
<dbReference type="AlphaFoldDB" id="A0A382ZM60"/>
<keyword evidence="3" id="KW-0812">Transmembrane</keyword>
<protein>
    <submittedName>
        <fullName evidence="6">Uncharacterized protein</fullName>
    </submittedName>
</protein>
<dbReference type="Gene3D" id="2.40.170.20">
    <property type="entry name" value="TonB-dependent receptor, beta-barrel domain"/>
    <property type="match status" value="1"/>
</dbReference>